<feature type="compositionally biased region" description="Polar residues" evidence="1">
    <location>
        <begin position="99"/>
        <end position="115"/>
    </location>
</feature>
<proteinExistence type="predicted"/>
<evidence type="ECO:0000313" key="3">
    <source>
        <dbReference type="RefSeq" id="XP_018013687.1"/>
    </source>
</evidence>
<dbReference type="RefSeq" id="XP_018013687.1">
    <property type="nucleotide sequence ID" value="XM_018158198.2"/>
</dbReference>
<accession>A0A8B7NJ67</accession>
<feature type="region of interest" description="Disordered" evidence="1">
    <location>
        <begin position="15"/>
        <end position="66"/>
    </location>
</feature>
<dbReference type="KEGG" id="hazt:108670709"/>
<evidence type="ECO:0000256" key="1">
    <source>
        <dbReference type="SAM" id="MobiDB-lite"/>
    </source>
</evidence>
<dbReference type="GeneID" id="108670709"/>
<gene>
    <name evidence="3" type="primary">LOC108670709</name>
</gene>
<dbReference type="OrthoDB" id="7951756at2759"/>
<organism evidence="2 3">
    <name type="scientific">Hyalella azteca</name>
    <name type="common">Amphipod</name>
    <dbReference type="NCBI Taxonomy" id="294128"/>
    <lineage>
        <taxon>Eukaryota</taxon>
        <taxon>Metazoa</taxon>
        <taxon>Ecdysozoa</taxon>
        <taxon>Arthropoda</taxon>
        <taxon>Crustacea</taxon>
        <taxon>Multicrustacea</taxon>
        <taxon>Malacostraca</taxon>
        <taxon>Eumalacostraca</taxon>
        <taxon>Peracarida</taxon>
        <taxon>Amphipoda</taxon>
        <taxon>Senticaudata</taxon>
        <taxon>Talitrida</taxon>
        <taxon>Talitroidea</taxon>
        <taxon>Hyalellidae</taxon>
        <taxon>Hyalella</taxon>
    </lineage>
</organism>
<dbReference type="AlphaFoldDB" id="A0A8B7NJ67"/>
<dbReference type="Proteomes" id="UP000694843">
    <property type="component" value="Unplaced"/>
</dbReference>
<reference evidence="3" key="1">
    <citation type="submission" date="2025-08" db="UniProtKB">
        <authorList>
            <consortium name="RefSeq"/>
        </authorList>
    </citation>
    <scope>IDENTIFICATION</scope>
    <source>
        <tissue evidence="3">Whole organism</tissue>
    </source>
</reference>
<keyword evidence="2" id="KW-1185">Reference proteome</keyword>
<feature type="region of interest" description="Disordered" evidence="1">
    <location>
        <begin position="90"/>
        <end position="123"/>
    </location>
</feature>
<name>A0A8B7NJ67_HYAAZ</name>
<sequence length="191" mass="21031">MLCLDMKLMNKFRADKRSQGISEISSISTTSARSSSRPCPSPEYGSPATSSSSTSRSIGPEHGAPALHSFSTLRSFRPSSEYWSCKGTFASPKGPVQAHPQSPQYRDSDDPSNIQVPKRDRSKSLCGDRLIPFAISEIKFTIDEMPIVRNMPPPKAIFARRQSTTNALSASSDLISRRGVFSRRHYGSVEM</sequence>
<feature type="non-terminal residue" evidence="3">
    <location>
        <position position="191"/>
    </location>
</feature>
<evidence type="ECO:0000313" key="2">
    <source>
        <dbReference type="Proteomes" id="UP000694843"/>
    </source>
</evidence>
<feature type="compositionally biased region" description="Low complexity" evidence="1">
    <location>
        <begin position="19"/>
        <end position="38"/>
    </location>
</feature>
<protein>
    <submittedName>
        <fullName evidence="3">Uncharacterized protein LOC108670709</fullName>
    </submittedName>
</protein>